<gene>
    <name evidence="2" type="ORF">BBRV_LOCUS75894</name>
</gene>
<evidence type="ECO:0008006" key="3">
    <source>
        <dbReference type="Google" id="ProtNLM"/>
    </source>
</evidence>
<evidence type="ECO:0000313" key="2">
    <source>
        <dbReference type="EMBL" id="CAD1561920.1"/>
    </source>
</evidence>
<reference evidence="2" key="1">
    <citation type="submission" date="2020-07" db="EMBL/GenBank/DDBJ databases">
        <authorList>
            <person name="Ferguson B K."/>
        </authorList>
    </citation>
    <scope>NUCLEOTIDE SEQUENCE</scope>
    <source>
        <strain evidence="2">L06</strain>
    </source>
</reference>
<accession>A0A6V7KHL6</accession>
<dbReference type="EMBL" id="CADCXW020000059">
    <property type="protein sequence ID" value="CAD1561920.1"/>
    <property type="molecule type" value="Genomic_DNA"/>
</dbReference>
<dbReference type="GO" id="GO:0006260">
    <property type="term" value="P:DNA replication"/>
    <property type="evidence" value="ECO:0007669"/>
    <property type="project" value="UniProtKB-KW"/>
</dbReference>
<dbReference type="AlphaFoldDB" id="A0A6V7KHL6"/>
<keyword evidence="1" id="KW-0235">DNA replication</keyword>
<sequence>MLVREYVRNPFPEYRSPKTGFSPPKIVEAIRRAALENNPARHPLWRTAERFHAVTHKPLGTERAMNEHRARAINAICVCIADRVNVVEGKVYMTLAQISDACGLTTWSNGVPSYSRACRAINDHLEAIGAIHCERIWDETTGSWIPNLIWVTELFFTLIGFSYGKFEAAQHQQLAYRNKKLLEKGEGAITFTEARRRAKEHHIKTAFEIRARKRAYKVQLKRAKKLAAMEEQKARQKIQGDLVKLYTRDELAAMGHIEFARQVNERYYAMRKLATSPPAPPDTA</sequence>
<dbReference type="GO" id="GO:0006276">
    <property type="term" value="P:plasmid maintenance"/>
    <property type="evidence" value="ECO:0007669"/>
    <property type="project" value="InterPro"/>
</dbReference>
<dbReference type="InterPro" id="IPR003446">
    <property type="entry name" value="Plasmid_replication_init_RepA"/>
</dbReference>
<organism evidence="2">
    <name type="scientific">Bracon brevicornis</name>
    <dbReference type="NCBI Taxonomy" id="1563983"/>
    <lineage>
        <taxon>Eukaryota</taxon>
        <taxon>Metazoa</taxon>
        <taxon>Ecdysozoa</taxon>
        <taxon>Arthropoda</taxon>
        <taxon>Hexapoda</taxon>
        <taxon>Insecta</taxon>
        <taxon>Pterygota</taxon>
        <taxon>Neoptera</taxon>
        <taxon>Endopterygota</taxon>
        <taxon>Hymenoptera</taxon>
        <taxon>Apocrita</taxon>
        <taxon>Ichneumonoidea</taxon>
        <taxon>Braconidae</taxon>
        <taxon>Braconinae</taxon>
        <taxon>Bracon</taxon>
    </lineage>
</organism>
<name>A0A6V7KHL6_9HYME</name>
<proteinExistence type="predicted"/>
<protein>
    <recommendedName>
        <fullName evidence="3">Replication initiation protein</fullName>
    </recommendedName>
</protein>
<evidence type="ECO:0000256" key="1">
    <source>
        <dbReference type="ARBA" id="ARBA00022705"/>
    </source>
</evidence>
<dbReference type="Pfam" id="PF02387">
    <property type="entry name" value="IncFII_repA"/>
    <property type="match status" value="1"/>
</dbReference>
<dbReference type="NCBIfam" id="NF040977">
    <property type="entry name" value="RepA_IncFII_LM"/>
    <property type="match status" value="1"/>
</dbReference>